<comment type="caution">
    <text evidence="1">The sequence shown here is derived from an EMBL/GenBank/DDBJ whole genome shotgun (WGS) entry which is preliminary data.</text>
</comment>
<reference evidence="1 2" key="1">
    <citation type="journal article" date="2020" name="ISME J.">
        <title>Uncovering the hidden diversity of litter-decomposition mechanisms in mushroom-forming fungi.</title>
        <authorList>
            <person name="Floudas D."/>
            <person name="Bentzer J."/>
            <person name="Ahren D."/>
            <person name="Johansson T."/>
            <person name="Persson P."/>
            <person name="Tunlid A."/>
        </authorList>
    </citation>
    <scope>NUCLEOTIDE SEQUENCE [LARGE SCALE GENOMIC DNA]</scope>
    <source>
        <strain evidence="1 2">CBS 406.79</strain>
    </source>
</reference>
<sequence length="781" mass="87533">MSGLDSETDDSDVESSLVAWMDAGVSTNTCHSASAGLRKAVTEAIHFLQNVQLTDLDASQEELHREILKASHMIDNYLDGLKGHRPDAVKELDLFALLVRPTFIQVLFAQRRMFHNIAIKALLPGTTASIVVCWVDEHLAKLADTTAMIITFRSFQNRVLSDAMKARFEDDGLRASAQLPGEATFEQEDSFPHICATEKWAQVPSVISSVNASPAAKRLAIRLTFAVYDLGPRLKKFNPWIHRDTPTAAELLKILDQYILVTPVDQSISYSDQELTQAMIVSLYAISDSEQHHHRIVSPFRPRTLGSLLDMISLVMHWSGFEEEVACIKPCEELDAPQMVLLQSSNILWWIWETWNDYRVAGAESITKLTATWLFHLHDISARMSCDQPAASYAILPVMHHSIQTLVGAGYCEILPTSFFVVLTNACRTVHQLLHNQLISGRILGDATAITKCLLGLFILLNQKPELQSAILESLTMVDDPSFDKALQSILHDQRARFVERIDELILHSRRKLMNPGEPRVDLSSDSVQEVRLILDFLIRISHSRESQGRVQRSPILNLLLSVTQQVLQADLRAGSLNHFRDTIIAGFYVLQTDPTSSIKRLKQEDLWGLALDAGCSNLGMASSFAHHIVATERLPDSLLCTEAWDNLRDTLILILRSYYAEEEKPLAILVSSVICGALVRLLDADLSTVNLILTSPWTMSLCAELKRFAQNETRPEGEYFRLLQSQLVTISEVLLAVIRAKLDCRDTPAVDGRIPRLESRLLYYGRHPDCSLVLVPRLLG</sequence>
<protein>
    <submittedName>
        <fullName evidence="1">Uncharacterized protein</fullName>
    </submittedName>
</protein>
<dbReference type="EMBL" id="JAACJN010000016">
    <property type="protein sequence ID" value="KAF5390250.1"/>
    <property type="molecule type" value="Genomic_DNA"/>
</dbReference>
<gene>
    <name evidence="1" type="ORF">D9757_002798</name>
</gene>
<keyword evidence="2" id="KW-1185">Reference proteome</keyword>
<name>A0A8H5HVK3_9AGAR</name>
<dbReference type="Proteomes" id="UP000518752">
    <property type="component" value="Unassembled WGS sequence"/>
</dbReference>
<dbReference type="AlphaFoldDB" id="A0A8H5HVK3"/>
<dbReference type="OrthoDB" id="3233180at2759"/>
<organism evidence="1 2">
    <name type="scientific">Collybiopsis confluens</name>
    <dbReference type="NCBI Taxonomy" id="2823264"/>
    <lineage>
        <taxon>Eukaryota</taxon>
        <taxon>Fungi</taxon>
        <taxon>Dikarya</taxon>
        <taxon>Basidiomycota</taxon>
        <taxon>Agaricomycotina</taxon>
        <taxon>Agaricomycetes</taxon>
        <taxon>Agaricomycetidae</taxon>
        <taxon>Agaricales</taxon>
        <taxon>Marasmiineae</taxon>
        <taxon>Omphalotaceae</taxon>
        <taxon>Collybiopsis</taxon>
    </lineage>
</organism>
<accession>A0A8H5HVK3</accession>
<evidence type="ECO:0000313" key="1">
    <source>
        <dbReference type="EMBL" id="KAF5390250.1"/>
    </source>
</evidence>
<evidence type="ECO:0000313" key="2">
    <source>
        <dbReference type="Proteomes" id="UP000518752"/>
    </source>
</evidence>
<proteinExistence type="predicted"/>